<sequence>MGGWRSWRNALGLRAGSGRRGVAIAVVVPIAAAGFGLGYAVGADRTEGGGAADFMSTSINAEADTYTRTAAPETPAGSETELLVGGSRDVGVATAYLRFTVSDAPVREPRLHVAVVDARPKQLLELTRVAARWTESGLTAAEIPPFGDPVDAATATDGQVTFDLSKVVTKVGVYAFAITSPDEKLLARLQAREGDTPPRLDYKVPVVPTPGQHSLSSPSSSSSSSSSTEAIVGSDLDNGCVIGVKLVPTCGALWGVAPGARSDVPRVTALNRFEDRTGRRQDIYHAYHRGFELFPTEDELKIANDPEKPRILFLNWKPRGATWAQIAAGNKDMDDYLDRLAEHIKKTYTEPFFFTVHHEPENDVDPRAGSGRTASDYAAMYRYVIQRLRADGVTNMVTVMVYMAYLDWAVQPWHKNLYPGDDVVDWVAWDAYAYSDPGYGYGDFAEMVDRTDGRDWPGYYRWATETFPGKPLMLAEWGVWQSDKNPGHPAEVISQAEAQISLFPRLKALVYFETANDRGKDSRVDTDPGTLSAYRDLSESRHFQVRMG</sequence>
<proteinExistence type="inferred from homology"/>
<evidence type="ECO:0000313" key="10">
    <source>
        <dbReference type="EMBL" id="GLZ80954.1"/>
    </source>
</evidence>
<evidence type="ECO:0000256" key="7">
    <source>
        <dbReference type="SAM" id="MobiDB-lite"/>
    </source>
</evidence>
<keyword evidence="8" id="KW-0472">Membrane</keyword>
<dbReference type="InterPro" id="IPR055372">
    <property type="entry name" value="CBM96"/>
</dbReference>
<evidence type="ECO:0000256" key="3">
    <source>
        <dbReference type="ARBA" id="ARBA00022729"/>
    </source>
</evidence>
<keyword evidence="11" id="KW-1185">Reference proteome</keyword>
<dbReference type="GO" id="GO:0004553">
    <property type="term" value="F:hydrolase activity, hydrolyzing O-glycosyl compounds"/>
    <property type="evidence" value="ECO:0007669"/>
    <property type="project" value="InterPro"/>
</dbReference>
<accession>A0A9W6SQ84</accession>
<comment type="similarity">
    <text evidence="6">Belongs to the glycosyl hydrolase 26 family.</text>
</comment>
<keyword evidence="2" id="KW-0964">Secreted</keyword>
<comment type="subcellular location">
    <subcellularLocation>
        <location evidence="1">Secreted</location>
    </subcellularLocation>
</comment>
<dbReference type="Pfam" id="PF24517">
    <property type="entry name" value="CBM96"/>
    <property type="match status" value="1"/>
</dbReference>
<dbReference type="RefSeq" id="WP_285666248.1">
    <property type="nucleotide sequence ID" value="NZ_BSTX01000004.1"/>
</dbReference>
<dbReference type="AlphaFoldDB" id="A0A9W6SQ84"/>
<dbReference type="EMBL" id="BSTX01000004">
    <property type="protein sequence ID" value="GLZ80954.1"/>
    <property type="molecule type" value="Genomic_DNA"/>
</dbReference>
<evidence type="ECO:0000313" key="11">
    <source>
        <dbReference type="Proteomes" id="UP001165079"/>
    </source>
</evidence>
<dbReference type="SUPFAM" id="SSF51445">
    <property type="entry name" value="(Trans)glycosidases"/>
    <property type="match status" value="1"/>
</dbReference>
<keyword evidence="8" id="KW-1133">Transmembrane helix</keyword>
<dbReference type="Proteomes" id="UP001165079">
    <property type="component" value="Unassembled WGS sequence"/>
</dbReference>
<reference evidence="10" key="1">
    <citation type="submission" date="2023-03" db="EMBL/GenBank/DDBJ databases">
        <title>Actinorhabdospora filicis NBRC 111898.</title>
        <authorList>
            <person name="Ichikawa N."/>
            <person name="Sato H."/>
            <person name="Tonouchi N."/>
        </authorList>
    </citation>
    <scope>NUCLEOTIDE SEQUENCE</scope>
    <source>
        <strain evidence="10">NBRC 111898</strain>
    </source>
</reference>
<feature type="transmembrane region" description="Helical" evidence="8">
    <location>
        <begin position="21"/>
        <end position="41"/>
    </location>
</feature>
<dbReference type="Pfam" id="PF02156">
    <property type="entry name" value="Glyco_hydro_26"/>
    <property type="match status" value="1"/>
</dbReference>
<dbReference type="GO" id="GO:0005576">
    <property type="term" value="C:extracellular region"/>
    <property type="evidence" value="ECO:0007669"/>
    <property type="project" value="UniProtKB-SubCell"/>
</dbReference>
<name>A0A9W6SQ84_9ACTN</name>
<protein>
    <recommendedName>
        <fullName evidence="9">GH26 domain-containing protein</fullName>
    </recommendedName>
</protein>
<organism evidence="10 11">
    <name type="scientific">Actinorhabdospora filicis</name>
    <dbReference type="NCBI Taxonomy" id="1785913"/>
    <lineage>
        <taxon>Bacteria</taxon>
        <taxon>Bacillati</taxon>
        <taxon>Actinomycetota</taxon>
        <taxon>Actinomycetes</taxon>
        <taxon>Micromonosporales</taxon>
        <taxon>Micromonosporaceae</taxon>
        <taxon>Actinorhabdospora</taxon>
    </lineage>
</organism>
<gene>
    <name evidence="10" type="ORF">Afil01_57610</name>
</gene>
<evidence type="ECO:0000256" key="2">
    <source>
        <dbReference type="ARBA" id="ARBA00022525"/>
    </source>
</evidence>
<dbReference type="InterPro" id="IPR022790">
    <property type="entry name" value="GH26_dom"/>
</dbReference>
<keyword evidence="8" id="KW-0812">Transmembrane</keyword>
<feature type="active site" description="Nucleophile" evidence="6">
    <location>
        <position position="476"/>
    </location>
</feature>
<feature type="active site" description="Proton donor" evidence="6">
    <location>
        <position position="359"/>
    </location>
</feature>
<keyword evidence="4 6" id="KW-0378">Hydrolase</keyword>
<keyword evidence="3" id="KW-0732">Signal</keyword>
<dbReference type="InterPro" id="IPR017853">
    <property type="entry name" value="GH"/>
</dbReference>
<evidence type="ECO:0000256" key="4">
    <source>
        <dbReference type="ARBA" id="ARBA00022801"/>
    </source>
</evidence>
<dbReference type="Gene3D" id="3.20.20.80">
    <property type="entry name" value="Glycosidases"/>
    <property type="match status" value="1"/>
</dbReference>
<evidence type="ECO:0000256" key="8">
    <source>
        <dbReference type="SAM" id="Phobius"/>
    </source>
</evidence>
<evidence type="ECO:0000256" key="6">
    <source>
        <dbReference type="PROSITE-ProRule" id="PRU01100"/>
    </source>
</evidence>
<evidence type="ECO:0000256" key="1">
    <source>
        <dbReference type="ARBA" id="ARBA00004613"/>
    </source>
</evidence>
<evidence type="ECO:0000259" key="9">
    <source>
        <dbReference type="PROSITE" id="PS51764"/>
    </source>
</evidence>
<feature type="domain" description="GH26" evidence="9">
    <location>
        <begin position="226"/>
        <end position="534"/>
    </location>
</feature>
<keyword evidence="5 6" id="KW-0326">Glycosidase</keyword>
<comment type="caution">
    <text evidence="10">The sequence shown here is derived from an EMBL/GenBank/DDBJ whole genome shotgun (WGS) entry which is preliminary data.</text>
</comment>
<dbReference type="PROSITE" id="PS51764">
    <property type="entry name" value="GH26"/>
    <property type="match status" value="1"/>
</dbReference>
<feature type="region of interest" description="Disordered" evidence="7">
    <location>
        <begin position="196"/>
        <end position="230"/>
    </location>
</feature>
<evidence type="ECO:0000256" key="5">
    <source>
        <dbReference type="ARBA" id="ARBA00023295"/>
    </source>
</evidence>
<feature type="compositionally biased region" description="Low complexity" evidence="7">
    <location>
        <begin position="214"/>
        <end position="227"/>
    </location>
</feature>